<sequence>MDTSSTGPGVRSNTHGLPTPLQDLPGTEQKQGHAQKRPATAKQHRPHQLNDTVQDRPPQDTTPPGFSAVRSGERQVRLHGGKEARTRGRGGHAGAGVSGDLTAGVRGEAGVGWDPQSFRRSPSSSSLTAPLFALNGKATAGAGFEQYAQAGLPPLRLAKETIVEEPLGLGQNSHGFVGARAKAGGSVGATHAQAHGEAFAGAKTGGQTQLTVGDQRFKVSGDLQAGVGLDGAVAAGLRHTAEGRTRAQLEGRIGGALGIGGSVGGGVDLDVTPVANAVGALPRHAHNGAKSVQQSLERAGKALALATQAAVQVVKELVTAPVRFLKALFS</sequence>
<organism evidence="2 3">
    <name type="scientific">Xylophilus ampelinus</name>
    <dbReference type="NCBI Taxonomy" id="54067"/>
    <lineage>
        <taxon>Bacteria</taxon>
        <taxon>Pseudomonadati</taxon>
        <taxon>Pseudomonadota</taxon>
        <taxon>Betaproteobacteria</taxon>
        <taxon>Burkholderiales</taxon>
        <taxon>Xylophilus</taxon>
    </lineage>
</organism>
<gene>
    <name evidence="2" type="ORF">DFQ15_1111</name>
</gene>
<keyword evidence="3" id="KW-1185">Reference proteome</keyword>
<dbReference type="Proteomes" id="UP000247540">
    <property type="component" value="Unassembled WGS sequence"/>
</dbReference>
<proteinExistence type="predicted"/>
<comment type="caution">
    <text evidence="2">The sequence shown here is derived from an EMBL/GenBank/DDBJ whole genome shotgun (WGS) entry which is preliminary data.</text>
</comment>
<feature type="region of interest" description="Disordered" evidence="1">
    <location>
        <begin position="1"/>
        <end position="102"/>
    </location>
</feature>
<name>A0A318SHJ6_9BURK</name>
<feature type="compositionally biased region" description="Basic and acidic residues" evidence="1">
    <location>
        <begin position="71"/>
        <end position="86"/>
    </location>
</feature>
<accession>A0A318SHJ6</accession>
<dbReference type="AlphaFoldDB" id="A0A318SHJ6"/>
<dbReference type="EMBL" id="QJTC01000011">
    <property type="protein sequence ID" value="PYE77857.1"/>
    <property type="molecule type" value="Genomic_DNA"/>
</dbReference>
<evidence type="ECO:0000313" key="2">
    <source>
        <dbReference type="EMBL" id="PYE77857.1"/>
    </source>
</evidence>
<dbReference type="RefSeq" id="WP_146228690.1">
    <property type="nucleotide sequence ID" value="NZ_JAMOFZ010000011.1"/>
</dbReference>
<protein>
    <submittedName>
        <fullName evidence="2">Uncharacterized protein</fullName>
    </submittedName>
</protein>
<reference evidence="2 3" key="1">
    <citation type="submission" date="2018-06" db="EMBL/GenBank/DDBJ databases">
        <title>Genomic Encyclopedia of Type Strains, Phase III (KMG-III): the genomes of soil and plant-associated and newly described type strains.</title>
        <authorList>
            <person name="Whitman W."/>
        </authorList>
    </citation>
    <scope>NUCLEOTIDE SEQUENCE [LARGE SCALE GENOMIC DNA]</scope>
    <source>
        <strain evidence="2 3">CECT 7646</strain>
    </source>
</reference>
<evidence type="ECO:0000313" key="3">
    <source>
        <dbReference type="Proteomes" id="UP000247540"/>
    </source>
</evidence>
<feature type="compositionally biased region" description="Polar residues" evidence="1">
    <location>
        <begin position="1"/>
        <end position="16"/>
    </location>
</feature>
<evidence type="ECO:0000256" key="1">
    <source>
        <dbReference type="SAM" id="MobiDB-lite"/>
    </source>
</evidence>